<keyword evidence="1" id="KW-0175">Coiled coil</keyword>
<dbReference type="EMBL" id="BQNB010012748">
    <property type="protein sequence ID" value="GJT07411.1"/>
    <property type="molecule type" value="Genomic_DNA"/>
</dbReference>
<protein>
    <submittedName>
        <fullName evidence="4">Ribonuclease H-like domain-containing protein</fullName>
    </submittedName>
</protein>
<evidence type="ECO:0000313" key="5">
    <source>
        <dbReference type="Proteomes" id="UP001151760"/>
    </source>
</evidence>
<sequence>MLLCKQVEKGVPLSVKQGDWIDDTDEELDKQELEAHYLLMAKIQEVLSAESGPTFDAEPLENIHTDNEYNVFSNDQEHTNQPENMNEISLMEKVDSNTKPDSSDVCNNDFEDDQNANDQEDKRQLKRENVSLTHELNECKSALAESNDIRDRCRSALHNQEIELEKYKKYKDCQIEKEELERKLKASLGRLAQQKLQTVEALKTQTYETFEYKEKHAELVHQSPLEHIRYDHLHKEMEQLQKDFKIRENKDIDKVIALENQVKFLNEKVYKTNQYVQTIHMLAHNPSLSNNGRPTFANPKYLKKAQSEKPCLYMVAFDKDDLVNIFAPDCVETLILEQESRSKLNKDLVKEYDYSNQNSLYEIFTPQTWKSLDELLSYLNFDTINLLSKNDIVNGLPKLKFFKDQLCSSCEVGKEKRSSFKTIAITRLKKRLALLHMDLCGPMRVESINAKGSAQEEGIDFEESFTPVARLEAVRIFVFYDAHKSFLIYQMDVKTDFLNGPLKEEVYVAQPDGFVDPNHPKKVYRLRKALYGLKQAPRAWYDELLNFLLSKGFTKGLLIHQSARDLSGSPVDQTRYHSMIRSLMYLTSSRADIVQVGTIDMGLWYPKDSGFELTLFSNVDHAGCLDTRKSTSKGIQFLGEELVSWMSKK</sequence>
<evidence type="ECO:0000259" key="3">
    <source>
        <dbReference type="Pfam" id="PF07727"/>
    </source>
</evidence>
<organism evidence="4 5">
    <name type="scientific">Tanacetum coccineum</name>
    <dbReference type="NCBI Taxonomy" id="301880"/>
    <lineage>
        <taxon>Eukaryota</taxon>
        <taxon>Viridiplantae</taxon>
        <taxon>Streptophyta</taxon>
        <taxon>Embryophyta</taxon>
        <taxon>Tracheophyta</taxon>
        <taxon>Spermatophyta</taxon>
        <taxon>Magnoliopsida</taxon>
        <taxon>eudicotyledons</taxon>
        <taxon>Gunneridae</taxon>
        <taxon>Pentapetalae</taxon>
        <taxon>asterids</taxon>
        <taxon>campanulids</taxon>
        <taxon>Asterales</taxon>
        <taxon>Asteraceae</taxon>
        <taxon>Asteroideae</taxon>
        <taxon>Anthemideae</taxon>
        <taxon>Anthemidinae</taxon>
        <taxon>Tanacetum</taxon>
    </lineage>
</organism>
<dbReference type="Proteomes" id="UP001151760">
    <property type="component" value="Unassembled WGS sequence"/>
</dbReference>
<evidence type="ECO:0000256" key="1">
    <source>
        <dbReference type="SAM" id="Coils"/>
    </source>
</evidence>
<proteinExistence type="predicted"/>
<gene>
    <name evidence="4" type="ORF">Tco_0841873</name>
</gene>
<reference evidence="4" key="1">
    <citation type="journal article" date="2022" name="Int. J. Mol. Sci.">
        <title>Draft Genome of Tanacetum Coccineum: Genomic Comparison of Closely Related Tanacetum-Family Plants.</title>
        <authorList>
            <person name="Yamashiro T."/>
            <person name="Shiraishi A."/>
            <person name="Nakayama K."/>
            <person name="Satake H."/>
        </authorList>
    </citation>
    <scope>NUCLEOTIDE SEQUENCE</scope>
</reference>
<name>A0ABQ5B1X7_9ASTR</name>
<dbReference type="PANTHER" id="PTHR11439">
    <property type="entry name" value="GAG-POL-RELATED RETROTRANSPOSON"/>
    <property type="match status" value="1"/>
</dbReference>
<dbReference type="Pfam" id="PF07727">
    <property type="entry name" value="RVT_2"/>
    <property type="match status" value="1"/>
</dbReference>
<keyword evidence="5" id="KW-1185">Reference proteome</keyword>
<comment type="caution">
    <text evidence="4">The sequence shown here is derived from an EMBL/GenBank/DDBJ whole genome shotgun (WGS) entry which is preliminary data.</text>
</comment>
<feature type="region of interest" description="Disordered" evidence="2">
    <location>
        <begin position="95"/>
        <end position="122"/>
    </location>
</feature>
<evidence type="ECO:0000313" key="4">
    <source>
        <dbReference type="EMBL" id="GJT07411.1"/>
    </source>
</evidence>
<dbReference type="InterPro" id="IPR013103">
    <property type="entry name" value="RVT_2"/>
</dbReference>
<accession>A0ABQ5B1X7</accession>
<feature type="domain" description="Reverse transcriptase Ty1/copia-type" evidence="3">
    <location>
        <begin position="449"/>
        <end position="557"/>
    </location>
</feature>
<feature type="coiled-coil region" evidence="1">
    <location>
        <begin position="170"/>
        <end position="197"/>
    </location>
</feature>
<evidence type="ECO:0000256" key="2">
    <source>
        <dbReference type="SAM" id="MobiDB-lite"/>
    </source>
</evidence>
<reference evidence="4" key="2">
    <citation type="submission" date="2022-01" db="EMBL/GenBank/DDBJ databases">
        <authorList>
            <person name="Yamashiro T."/>
            <person name="Shiraishi A."/>
            <person name="Satake H."/>
            <person name="Nakayama K."/>
        </authorList>
    </citation>
    <scope>NUCLEOTIDE SEQUENCE</scope>
</reference>
<dbReference type="PANTHER" id="PTHR11439:SF509">
    <property type="entry name" value="RNA-DIRECTED DNA POLYMERASE"/>
    <property type="match status" value="1"/>
</dbReference>